<evidence type="ECO:0000313" key="2">
    <source>
        <dbReference type="Proteomes" id="UP000499080"/>
    </source>
</evidence>
<comment type="caution">
    <text evidence="1">The sequence shown here is derived from an EMBL/GenBank/DDBJ whole genome shotgun (WGS) entry which is preliminary data.</text>
</comment>
<proteinExistence type="predicted"/>
<reference evidence="1 2" key="1">
    <citation type="journal article" date="2019" name="Sci. Rep.">
        <title>Orb-weaving spider Araneus ventricosus genome elucidates the spidroin gene catalogue.</title>
        <authorList>
            <person name="Kono N."/>
            <person name="Nakamura H."/>
            <person name="Ohtoshi R."/>
            <person name="Moran D.A.P."/>
            <person name="Shinohara A."/>
            <person name="Yoshida Y."/>
            <person name="Fujiwara M."/>
            <person name="Mori M."/>
            <person name="Tomita M."/>
            <person name="Arakawa K."/>
        </authorList>
    </citation>
    <scope>NUCLEOTIDE SEQUENCE [LARGE SCALE GENOMIC DNA]</scope>
</reference>
<gene>
    <name evidence="1" type="ORF">AVEN_218358_1</name>
</gene>
<sequence>TRCELKNGNHDSSDTEIGVLIAITSHGQTPPKGGMLHHRSGVTQPIPLLYPSGKREPAYLSGYFSYTCWWCLPMGEHIS</sequence>
<keyword evidence="2" id="KW-1185">Reference proteome</keyword>
<organism evidence="1 2">
    <name type="scientific">Araneus ventricosus</name>
    <name type="common">Orbweaver spider</name>
    <name type="synonym">Epeira ventricosa</name>
    <dbReference type="NCBI Taxonomy" id="182803"/>
    <lineage>
        <taxon>Eukaryota</taxon>
        <taxon>Metazoa</taxon>
        <taxon>Ecdysozoa</taxon>
        <taxon>Arthropoda</taxon>
        <taxon>Chelicerata</taxon>
        <taxon>Arachnida</taxon>
        <taxon>Araneae</taxon>
        <taxon>Araneomorphae</taxon>
        <taxon>Entelegynae</taxon>
        <taxon>Araneoidea</taxon>
        <taxon>Araneidae</taxon>
        <taxon>Araneus</taxon>
    </lineage>
</organism>
<dbReference type="Proteomes" id="UP000499080">
    <property type="component" value="Unassembled WGS sequence"/>
</dbReference>
<name>A0A4Y2BUD0_ARAVE</name>
<protein>
    <submittedName>
        <fullName evidence="1">Uncharacterized protein</fullName>
    </submittedName>
</protein>
<feature type="non-terminal residue" evidence="1">
    <location>
        <position position="1"/>
    </location>
</feature>
<dbReference type="EMBL" id="BGPR01084529">
    <property type="protein sequence ID" value="GBL95800.1"/>
    <property type="molecule type" value="Genomic_DNA"/>
</dbReference>
<evidence type="ECO:0000313" key="1">
    <source>
        <dbReference type="EMBL" id="GBL95800.1"/>
    </source>
</evidence>
<accession>A0A4Y2BUD0</accession>
<dbReference type="AlphaFoldDB" id="A0A4Y2BUD0"/>